<dbReference type="Pfam" id="PF00083">
    <property type="entry name" value="Sugar_tr"/>
    <property type="match status" value="1"/>
</dbReference>
<dbReference type="EMBL" id="CP119907">
    <property type="protein sequence ID" value="WFD24879.1"/>
    <property type="molecule type" value="Genomic_DNA"/>
</dbReference>
<feature type="transmembrane region" description="Helical" evidence="10">
    <location>
        <begin position="92"/>
        <end position="113"/>
    </location>
</feature>
<feature type="transmembrane region" description="Helical" evidence="10">
    <location>
        <begin position="371"/>
        <end position="393"/>
    </location>
</feature>
<feature type="transmembrane region" description="Helical" evidence="10">
    <location>
        <begin position="211"/>
        <end position="234"/>
    </location>
</feature>
<feature type="transmembrane region" description="Helical" evidence="10">
    <location>
        <begin position="446"/>
        <end position="465"/>
    </location>
</feature>
<feature type="transmembrane region" description="Helical" evidence="10">
    <location>
        <begin position="122"/>
        <end position="140"/>
    </location>
</feature>
<reference evidence="12" key="1">
    <citation type="submission" date="2023-03" db="EMBL/GenBank/DDBJ databases">
        <title>Mating type loci evolution in Malassezia.</title>
        <authorList>
            <person name="Coelho M.A."/>
        </authorList>
    </citation>
    <scope>NUCLEOTIDE SEQUENCE</scope>
    <source>
        <strain evidence="12">CBS 12830</strain>
    </source>
</reference>
<keyword evidence="5 10" id="KW-1133">Transmembrane helix</keyword>
<feature type="region of interest" description="Disordered" evidence="9">
    <location>
        <begin position="555"/>
        <end position="588"/>
    </location>
</feature>
<keyword evidence="6 10" id="KW-0472">Membrane</keyword>
<feature type="transmembrane region" description="Helical" evidence="10">
    <location>
        <begin position="477"/>
        <end position="496"/>
    </location>
</feature>
<dbReference type="InterPro" id="IPR005829">
    <property type="entry name" value="Sugar_transporter_CS"/>
</dbReference>
<organism evidence="12 13">
    <name type="scientific">Malassezia equina</name>
    <dbReference type="NCBI Taxonomy" id="1381935"/>
    <lineage>
        <taxon>Eukaryota</taxon>
        <taxon>Fungi</taxon>
        <taxon>Dikarya</taxon>
        <taxon>Basidiomycota</taxon>
        <taxon>Ustilaginomycotina</taxon>
        <taxon>Malasseziomycetes</taxon>
        <taxon>Malasseziales</taxon>
        <taxon>Malasseziaceae</taxon>
        <taxon>Malassezia</taxon>
    </lineage>
</organism>
<feature type="domain" description="Major facilitator superfamily (MFS) profile" evidence="11">
    <location>
        <begin position="24"/>
        <end position="500"/>
    </location>
</feature>
<evidence type="ECO:0000313" key="13">
    <source>
        <dbReference type="Proteomes" id="UP001214415"/>
    </source>
</evidence>
<evidence type="ECO:0000256" key="8">
    <source>
        <dbReference type="RuleBase" id="RU003346"/>
    </source>
</evidence>
<evidence type="ECO:0000256" key="9">
    <source>
        <dbReference type="SAM" id="MobiDB-lite"/>
    </source>
</evidence>
<keyword evidence="3 8" id="KW-0813">Transport</keyword>
<dbReference type="FunFam" id="1.20.1250.20:FF:000090">
    <property type="entry name" value="MFS sugar transporter, putative"/>
    <property type="match status" value="1"/>
</dbReference>
<dbReference type="Gene3D" id="1.20.1250.20">
    <property type="entry name" value="MFS general substrate transporter like domains"/>
    <property type="match status" value="1"/>
</dbReference>
<comment type="catalytic activity">
    <reaction evidence="7">
        <text>myo-inositol(out) + H(+)(out) = myo-inositol(in) + H(+)(in)</text>
        <dbReference type="Rhea" id="RHEA:60364"/>
        <dbReference type="ChEBI" id="CHEBI:15378"/>
        <dbReference type="ChEBI" id="CHEBI:17268"/>
    </reaction>
</comment>
<evidence type="ECO:0000256" key="5">
    <source>
        <dbReference type="ARBA" id="ARBA00022989"/>
    </source>
</evidence>
<dbReference type="PROSITE" id="PS51257">
    <property type="entry name" value="PROKAR_LIPOPROTEIN"/>
    <property type="match status" value="1"/>
</dbReference>
<keyword evidence="4 10" id="KW-0812">Transmembrane</keyword>
<dbReference type="InterPro" id="IPR036259">
    <property type="entry name" value="MFS_trans_sf"/>
</dbReference>
<feature type="transmembrane region" description="Helical" evidence="10">
    <location>
        <begin position="414"/>
        <end position="434"/>
    </location>
</feature>
<proteinExistence type="inferred from homology"/>
<evidence type="ECO:0000256" key="7">
    <source>
        <dbReference type="ARBA" id="ARBA00049119"/>
    </source>
</evidence>
<evidence type="ECO:0000256" key="3">
    <source>
        <dbReference type="ARBA" id="ARBA00022448"/>
    </source>
</evidence>
<evidence type="ECO:0000256" key="4">
    <source>
        <dbReference type="ARBA" id="ARBA00022692"/>
    </source>
</evidence>
<evidence type="ECO:0000313" key="12">
    <source>
        <dbReference type="EMBL" id="WFD24879.1"/>
    </source>
</evidence>
<evidence type="ECO:0000256" key="6">
    <source>
        <dbReference type="ARBA" id="ARBA00023136"/>
    </source>
</evidence>
<comment type="subcellular location">
    <subcellularLocation>
        <location evidence="1">Membrane</location>
        <topology evidence="1">Multi-pass membrane protein</topology>
    </subcellularLocation>
</comment>
<accession>A0AAF0J0G0</accession>
<dbReference type="Proteomes" id="UP001214415">
    <property type="component" value="Chromosome 8"/>
</dbReference>
<dbReference type="GO" id="GO:0016020">
    <property type="term" value="C:membrane"/>
    <property type="evidence" value="ECO:0007669"/>
    <property type="project" value="UniProtKB-SubCell"/>
</dbReference>
<dbReference type="PRINTS" id="PR00171">
    <property type="entry name" value="SUGRTRNSPORT"/>
</dbReference>
<evidence type="ECO:0000256" key="10">
    <source>
        <dbReference type="SAM" id="Phobius"/>
    </source>
</evidence>
<dbReference type="PANTHER" id="PTHR48022">
    <property type="entry name" value="PLASTIDIC GLUCOSE TRANSPORTER 4"/>
    <property type="match status" value="1"/>
</dbReference>
<comment type="similarity">
    <text evidence="2 8">Belongs to the major facilitator superfamily. Sugar transporter (TC 2.A.1.1) family.</text>
</comment>
<protein>
    <recommendedName>
        <fullName evidence="11">Major facilitator superfamily (MFS) profile domain-containing protein</fullName>
    </recommendedName>
</protein>
<dbReference type="InterPro" id="IPR020846">
    <property type="entry name" value="MFS_dom"/>
</dbReference>
<evidence type="ECO:0000256" key="1">
    <source>
        <dbReference type="ARBA" id="ARBA00004141"/>
    </source>
</evidence>
<dbReference type="InterPro" id="IPR005828">
    <property type="entry name" value="MFS_sugar_transport-like"/>
</dbReference>
<name>A0AAF0J0G0_9BASI</name>
<dbReference type="AlphaFoldDB" id="A0AAF0J0G0"/>
<feature type="transmembrane region" description="Helical" evidence="10">
    <location>
        <begin position="20"/>
        <end position="37"/>
    </location>
</feature>
<dbReference type="InterPro" id="IPR003663">
    <property type="entry name" value="Sugar/inositol_transpt"/>
</dbReference>
<dbReference type="GO" id="GO:0005351">
    <property type="term" value="F:carbohydrate:proton symporter activity"/>
    <property type="evidence" value="ECO:0007669"/>
    <property type="project" value="TreeGrafter"/>
</dbReference>
<sequence>MKSINLPNIPGADRIRGTTLTVFIAFVCSCGFLLFGYDQGVMSLLIEEPMLASTMPQIAKYEPDGAGTAEEYAKTHPGDPVQYFPNQFDSNVQGAVVSCYELGCMLGSLFLLWKGDVIGRRWSVVIGSTIMIIGVIIMVADDTIGPFTAGRVIAGVGNGFNTTTIPMLQSELSRPQYRGLLVFIEGALLAGGVMISYWLDFGFYFLKFNSVQWRFPIAFQIVFAAVLMFGVFIMPESPRWLVKRGRVEEANAVLARLHDKPLDDPAVQQELNTLVDAIRKVEMDLGPFKYSELGTMGPQQNLYRLILGCGAQCMQQWTGINNLTYYANTVFKMVQPNDISSRLLVCGSGVLYFLAASVAVFLIDVAGRRTLMIWCAFGMMLCYAIISGMVYMVDPSTTSAAPDQRSKYGKVGEAFIYLYFIPWSLGWLGMTWLYPPEIMPIRIRAAGTALSTCTNWLMNFTVVMISPPAFQNLKNHTFTMFGAFNAIFIPIVYMFYPETNRRGLEEMDLFFADAHQEGFWKPSRFMTTATYLSITRPYLTSEELDAVISKRDDLDPVSAGDAENPDPENVDAFTNVPKEVPVNPPNKA</sequence>
<feature type="transmembrane region" description="Helical" evidence="10">
    <location>
        <begin position="180"/>
        <end position="199"/>
    </location>
</feature>
<dbReference type="InterPro" id="IPR050360">
    <property type="entry name" value="MFS_Sugar_Transporters"/>
</dbReference>
<dbReference type="PANTHER" id="PTHR48022:SF68">
    <property type="entry name" value="MAJOR FACILITATOR SUPERFAMILY (MFS) PROFILE DOMAIN-CONTAINING PROTEIN-RELATED"/>
    <property type="match status" value="1"/>
</dbReference>
<dbReference type="PROSITE" id="PS00216">
    <property type="entry name" value="SUGAR_TRANSPORT_1"/>
    <property type="match status" value="1"/>
</dbReference>
<dbReference type="NCBIfam" id="TIGR00879">
    <property type="entry name" value="SP"/>
    <property type="match status" value="1"/>
</dbReference>
<gene>
    <name evidence="12" type="ORF">MEQU1_003585</name>
</gene>
<feature type="transmembrane region" description="Helical" evidence="10">
    <location>
        <begin position="343"/>
        <end position="365"/>
    </location>
</feature>
<dbReference type="SUPFAM" id="SSF103473">
    <property type="entry name" value="MFS general substrate transporter"/>
    <property type="match status" value="1"/>
</dbReference>
<evidence type="ECO:0000256" key="2">
    <source>
        <dbReference type="ARBA" id="ARBA00010992"/>
    </source>
</evidence>
<keyword evidence="13" id="KW-1185">Reference proteome</keyword>
<dbReference type="PROSITE" id="PS00217">
    <property type="entry name" value="SUGAR_TRANSPORT_2"/>
    <property type="match status" value="1"/>
</dbReference>
<dbReference type="PROSITE" id="PS50850">
    <property type="entry name" value="MFS"/>
    <property type="match status" value="1"/>
</dbReference>
<evidence type="ECO:0000259" key="11">
    <source>
        <dbReference type="PROSITE" id="PS50850"/>
    </source>
</evidence>